<keyword evidence="4" id="KW-1185">Reference proteome</keyword>
<evidence type="ECO:0000259" key="2">
    <source>
        <dbReference type="PROSITE" id="PS51902"/>
    </source>
</evidence>
<evidence type="ECO:0000256" key="1">
    <source>
        <dbReference type="PROSITE-ProRule" id="PRU01250"/>
    </source>
</evidence>
<dbReference type="SMART" id="SM00994">
    <property type="entry name" value="zf-C4_ClpX"/>
    <property type="match status" value="1"/>
</dbReference>
<reference evidence="3 4" key="1">
    <citation type="submission" date="2019-08" db="EMBL/GenBank/DDBJ databases">
        <title>Arthrobacter sp. nov., isolated from plateau pika and Tibetan wild ass.</title>
        <authorList>
            <person name="Ge Y."/>
        </authorList>
    </citation>
    <scope>NUCLEOTIDE SEQUENCE [LARGE SCALE GENOMIC DNA]</scope>
    <source>
        <strain evidence="3 4">785</strain>
    </source>
</reference>
<comment type="caution">
    <text evidence="3">The sequence shown here is derived from an EMBL/GenBank/DDBJ whole genome shotgun (WGS) entry which is preliminary data.</text>
</comment>
<dbReference type="Pfam" id="PF06689">
    <property type="entry name" value="zf-C4_ClpX"/>
    <property type="match status" value="1"/>
</dbReference>
<feature type="binding site" evidence="1">
    <location>
        <position position="23"/>
    </location>
    <ligand>
        <name>Zn(2+)</name>
        <dbReference type="ChEBI" id="CHEBI:29105"/>
    </ligand>
</feature>
<dbReference type="RefSeq" id="WP_152272377.1">
    <property type="nucleotide sequence ID" value="NZ_VTFX01000004.1"/>
</dbReference>
<dbReference type="GO" id="GO:0051082">
    <property type="term" value="F:unfolded protein binding"/>
    <property type="evidence" value="ECO:0007669"/>
    <property type="project" value="UniProtKB-UniRule"/>
</dbReference>
<protein>
    <recommendedName>
        <fullName evidence="2">ClpX-type ZB domain-containing protein</fullName>
    </recommendedName>
</protein>
<name>A0A5N6MHE7_9MICC</name>
<feature type="binding site" evidence="1">
    <location>
        <position position="45"/>
    </location>
    <ligand>
        <name>Zn(2+)</name>
        <dbReference type="ChEBI" id="CHEBI:29105"/>
    </ligand>
</feature>
<sequence length="137" mass="15131">MSPERSGEDREDPRSQPFMCSFCLRPREETGVLAAAPTAAICRDCAAGALKLLEAPRPAAPGPLPATPWDALSNDELLERLPRVAEARDQVEEHLRRWVDVARGRNISWAVIGSSLGMSRQSAWERFRSGVQPHSQT</sequence>
<feature type="domain" description="ClpX-type ZB" evidence="2">
    <location>
        <begin position="7"/>
        <end position="61"/>
    </location>
</feature>
<dbReference type="GO" id="GO:0046983">
    <property type="term" value="F:protein dimerization activity"/>
    <property type="evidence" value="ECO:0007669"/>
    <property type="project" value="UniProtKB-UniRule"/>
</dbReference>
<dbReference type="EMBL" id="VTFX01000004">
    <property type="protein sequence ID" value="KAD3633169.1"/>
    <property type="molecule type" value="Genomic_DNA"/>
</dbReference>
<dbReference type="Proteomes" id="UP000326852">
    <property type="component" value="Unassembled WGS sequence"/>
</dbReference>
<comment type="similarity">
    <text evidence="1">Belongs to the ClpX chaperone family.</text>
</comment>
<dbReference type="InterPro" id="IPR038366">
    <property type="entry name" value="Znf_CppX_C4_sf"/>
</dbReference>
<gene>
    <name evidence="3" type="ORF">GD627_10115</name>
</gene>
<proteinExistence type="inferred from homology"/>
<keyword evidence="1" id="KW-0143">Chaperone</keyword>
<feature type="binding site" evidence="1">
    <location>
        <position position="42"/>
    </location>
    <ligand>
        <name>Zn(2+)</name>
        <dbReference type="ChEBI" id="CHEBI:29105"/>
    </ligand>
</feature>
<dbReference type="GO" id="GO:0006457">
    <property type="term" value="P:protein folding"/>
    <property type="evidence" value="ECO:0007669"/>
    <property type="project" value="UniProtKB-UniRule"/>
</dbReference>
<keyword evidence="1" id="KW-0479">Metal-binding</keyword>
<dbReference type="InterPro" id="IPR059188">
    <property type="entry name" value="Znf_CLPX-like"/>
</dbReference>
<dbReference type="PROSITE" id="PS51902">
    <property type="entry name" value="CLPX_ZB"/>
    <property type="match status" value="1"/>
</dbReference>
<accession>A0A5N6MHE7</accession>
<feature type="binding site" evidence="1">
    <location>
        <position position="20"/>
    </location>
    <ligand>
        <name>Zn(2+)</name>
        <dbReference type="ChEBI" id="CHEBI:29105"/>
    </ligand>
</feature>
<dbReference type="GO" id="GO:0008270">
    <property type="term" value="F:zinc ion binding"/>
    <property type="evidence" value="ECO:0007669"/>
    <property type="project" value="UniProtKB-UniRule"/>
</dbReference>
<organism evidence="3 4">
    <name type="scientific">Arthrobacter yangruifuii</name>
    <dbReference type="NCBI Taxonomy" id="2606616"/>
    <lineage>
        <taxon>Bacteria</taxon>
        <taxon>Bacillati</taxon>
        <taxon>Actinomycetota</taxon>
        <taxon>Actinomycetes</taxon>
        <taxon>Micrococcales</taxon>
        <taxon>Micrococcaceae</taxon>
        <taxon>Arthrobacter</taxon>
    </lineage>
</organism>
<dbReference type="AlphaFoldDB" id="A0A5N6MHE7"/>
<evidence type="ECO:0000313" key="3">
    <source>
        <dbReference type="EMBL" id="KAD3633169.1"/>
    </source>
</evidence>
<keyword evidence="1" id="KW-0862">Zinc</keyword>
<dbReference type="Gene3D" id="6.20.220.10">
    <property type="entry name" value="ClpX chaperone, C4-type zinc finger domain"/>
    <property type="match status" value="1"/>
</dbReference>
<evidence type="ECO:0000313" key="4">
    <source>
        <dbReference type="Proteomes" id="UP000326852"/>
    </source>
</evidence>
<dbReference type="InterPro" id="IPR010603">
    <property type="entry name" value="Znf_CppX_C4"/>
</dbReference>